<dbReference type="GO" id="GO:0016758">
    <property type="term" value="F:hexosyltransferase activity"/>
    <property type="evidence" value="ECO:0007669"/>
    <property type="project" value="UniProtKB-ARBA"/>
</dbReference>
<reference evidence="2 3" key="1">
    <citation type="submission" date="2018-08" db="EMBL/GenBank/DDBJ databases">
        <title>A genome reference for cultivated species of the human gut microbiota.</title>
        <authorList>
            <person name="Zou Y."/>
            <person name="Xue W."/>
            <person name="Luo G."/>
        </authorList>
    </citation>
    <scope>NUCLEOTIDE SEQUENCE [LARGE SCALE GENOMIC DNA]</scope>
    <source>
        <strain evidence="2 3">AM26-26AC</strain>
    </source>
</reference>
<sequence length="247" mass="29141">MDKKPLISIITISYNSCLTIEDTILSVINQTYPHIEYIVIDGGSKDGTVDIIKRYENKISYWISEPDKGIYYAMNKGIAATTGEWINFINCGDSFYDKNVIARLFKDSIGENYSVVYGNTVFQYSDHTEIEANRQYGNYKFMPACHQSIFCRTHYMKQFMFDTRYKISADFDFFYKLYFTNNQYLYKDITVAVFDAMGGISSTNKYLRNKEFICIKEKKLLKRNLLIFKLKLKYSMRNFLRFFKGLF</sequence>
<dbReference type="SUPFAM" id="SSF53448">
    <property type="entry name" value="Nucleotide-diphospho-sugar transferases"/>
    <property type="match status" value="1"/>
</dbReference>
<gene>
    <name evidence="2" type="ORF">DW701_00500</name>
</gene>
<dbReference type="EMBL" id="QSLA01000001">
    <property type="protein sequence ID" value="RHF12741.1"/>
    <property type="molecule type" value="Genomic_DNA"/>
</dbReference>
<evidence type="ECO:0000313" key="3">
    <source>
        <dbReference type="Proteomes" id="UP000283538"/>
    </source>
</evidence>
<dbReference type="InterPro" id="IPR029044">
    <property type="entry name" value="Nucleotide-diphossugar_trans"/>
</dbReference>
<dbReference type="Pfam" id="PF00535">
    <property type="entry name" value="Glycos_transf_2"/>
    <property type="match status" value="1"/>
</dbReference>
<evidence type="ECO:0000313" key="2">
    <source>
        <dbReference type="EMBL" id="RHF12741.1"/>
    </source>
</evidence>
<dbReference type="PANTHER" id="PTHR22916">
    <property type="entry name" value="GLYCOSYLTRANSFERASE"/>
    <property type="match status" value="1"/>
</dbReference>
<organism evidence="2 3">
    <name type="scientific">Bacteroides eggerthii</name>
    <dbReference type="NCBI Taxonomy" id="28111"/>
    <lineage>
        <taxon>Bacteria</taxon>
        <taxon>Pseudomonadati</taxon>
        <taxon>Bacteroidota</taxon>
        <taxon>Bacteroidia</taxon>
        <taxon>Bacteroidales</taxon>
        <taxon>Bacteroidaceae</taxon>
        <taxon>Bacteroides</taxon>
    </lineage>
</organism>
<dbReference type="Gene3D" id="3.90.550.10">
    <property type="entry name" value="Spore Coat Polysaccharide Biosynthesis Protein SpsA, Chain A"/>
    <property type="match status" value="1"/>
</dbReference>
<keyword evidence="2" id="KW-0808">Transferase</keyword>
<dbReference type="AlphaFoldDB" id="A0A414MKY1"/>
<dbReference type="PANTHER" id="PTHR22916:SF67">
    <property type="entry name" value="COLANIC ACID BIOSYNTHESIS GLYCOSYL TRANSFERASE WCAE-RELATED"/>
    <property type="match status" value="1"/>
</dbReference>
<dbReference type="RefSeq" id="WP_004293241.1">
    <property type="nucleotide sequence ID" value="NZ_JAQECU010000020.1"/>
</dbReference>
<name>A0A414MKY1_9BACE</name>
<proteinExistence type="predicted"/>
<accession>A0A414MKY1</accession>
<evidence type="ECO:0000259" key="1">
    <source>
        <dbReference type="Pfam" id="PF00535"/>
    </source>
</evidence>
<feature type="domain" description="Glycosyltransferase 2-like" evidence="1">
    <location>
        <begin position="8"/>
        <end position="153"/>
    </location>
</feature>
<dbReference type="Proteomes" id="UP000283538">
    <property type="component" value="Unassembled WGS sequence"/>
</dbReference>
<protein>
    <submittedName>
        <fullName evidence="2">Glycosyltransferase</fullName>
    </submittedName>
</protein>
<dbReference type="InterPro" id="IPR001173">
    <property type="entry name" value="Glyco_trans_2-like"/>
</dbReference>
<dbReference type="CDD" id="cd06433">
    <property type="entry name" value="GT_2_WfgS_like"/>
    <property type="match status" value="1"/>
</dbReference>
<comment type="caution">
    <text evidence="2">The sequence shown here is derived from an EMBL/GenBank/DDBJ whole genome shotgun (WGS) entry which is preliminary data.</text>
</comment>